<dbReference type="AlphaFoldDB" id="T2IZ99"/>
<evidence type="ECO:0000313" key="3">
    <source>
        <dbReference type="Proteomes" id="UP000017981"/>
    </source>
</evidence>
<gene>
    <name evidence="2" type="ORF">CWATWH0005_3811</name>
</gene>
<protein>
    <submittedName>
        <fullName evidence="2">Uncharacterized protein</fullName>
    </submittedName>
</protein>
<proteinExistence type="predicted"/>
<name>T2IZ99_CROWT</name>
<reference evidence="2 3" key="1">
    <citation type="submission" date="2013-01" db="EMBL/GenBank/DDBJ databases">
        <authorList>
            <person name="Bench S."/>
        </authorList>
    </citation>
    <scope>NUCLEOTIDE SEQUENCE [LARGE SCALE GENOMIC DNA]</scope>
    <source>
        <strain evidence="2 3">WH 0005</strain>
    </source>
</reference>
<dbReference type="Proteomes" id="UP000017981">
    <property type="component" value="Unassembled WGS sequence"/>
</dbReference>
<accession>T2IZ99</accession>
<feature type="region of interest" description="Disordered" evidence="1">
    <location>
        <begin position="1"/>
        <end position="37"/>
    </location>
</feature>
<sequence length="37" mass="4267">MSLKRHLEPPVEAGKPRSDMRKPTLYRLSGQGWEDVT</sequence>
<evidence type="ECO:0000256" key="1">
    <source>
        <dbReference type="SAM" id="MobiDB-lite"/>
    </source>
</evidence>
<reference evidence="2 3" key="2">
    <citation type="submission" date="2013-09" db="EMBL/GenBank/DDBJ databases">
        <title>Whole genome comparison of six Crocosphaera watsonii strains with differing phenotypes.</title>
        <authorList>
            <person name="Bench S.R."/>
            <person name="Heller P."/>
            <person name="Frank I."/>
            <person name="Arciniega M."/>
            <person name="Shilova I.N."/>
            <person name="Zehr J.P."/>
        </authorList>
    </citation>
    <scope>NUCLEOTIDE SEQUENCE [LARGE SCALE GENOMIC DNA]</scope>
    <source>
        <strain evidence="2 3">WH 0005</strain>
    </source>
</reference>
<dbReference type="EMBL" id="CAQL01000827">
    <property type="protein sequence ID" value="CCQ57440.1"/>
    <property type="molecule type" value="Genomic_DNA"/>
</dbReference>
<comment type="caution">
    <text evidence="2">The sequence shown here is derived from an EMBL/GenBank/DDBJ whole genome shotgun (WGS) entry which is preliminary data.</text>
</comment>
<organism evidence="2 3">
    <name type="scientific">Crocosphaera watsonii WH 0005</name>
    <dbReference type="NCBI Taxonomy" id="423472"/>
    <lineage>
        <taxon>Bacteria</taxon>
        <taxon>Bacillati</taxon>
        <taxon>Cyanobacteriota</taxon>
        <taxon>Cyanophyceae</taxon>
        <taxon>Oscillatoriophycideae</taxon>
        <taxon>Chroococcales</taxon>
        <taxon>Aphanothecaceae</taxon>
        <taxon>Crocosphaera</taxon>
    </lineage>
</organism>
<feature type="compositionally biased region" description="Basic and acidic residues" evidence="1">
    <location>
        <begin position="1"/>
        <end position="22"/>
    </location>
</feature>
<evidence type="ECO:0000313" key="2">
    <source>
        <dbReference type="EMBL" id="CCQ57440.1"/>
    </source>
</evidence>